<keyword evidence="2" id="KW-1185">Reference proteome</keyword>
<protein>
    <submittedName>
        <fullName evidence="1">Uncharacterized protein</fullName>
    </submittedName>
</protein>
<proteinExistence type="predicted"/>
<evidence type="ECO:0000313" key="2">
    <source>
        <dbReference type="Proteomes" id="UP001152888"/>
    </source>
</evidence>
<organism evidence="1 2">
    <name type="scientific">Acanthoscelides obtectus</name>
    <name type="common">Bean weevil</name>
    <name type="synonym">Bruchus obtectus</name>
    <dbReference type="NCBI Taxonomy" id="200917"/>
    <lineage>
        <taxon>Eukaryota</taxon>
        <taxon>Metazoa</taxon>
        <taxon>Ecdysozoa</taxon>
        <taxon>Arthropoda</taxon>
        <taxon>Hexapoda</taxon>
        <taxon>Insecta</taxon>
        <taxon>Pterygota</taxon>
        <taxon>Neoptera</taxon>
        <taxon>Endopterygota</taxon>
        <taxon>Coleoptera</taxon>
        <taxon>Polyphaga</taxon>
        <taxon>Cucujiformia</taxon>
        <taxon>Chrysomeloidea</taxon>
        <taxon>Chrysomelidae</taxon>
        <taxon>Bruchinae</taxon>
        <taxon>Bruchini</taxon>
        <taxon>Acanthoscelides</taxon>
    </lineage>
</organism>
<evidence type="ECO:0000313" key="1">
    <source>
        <dbReference type="EMBL" id="CAH1954326.1"/>
    </source>
</evidence>
<comment type="caution">
    <text evidence="1">The sequence shown here is derived from an EMBL/GenBank/DDBJ whole genome shotgun (WGS) entry which is preliminary data.</text>
</comment>
<dbReference type="Proteomes" id="UP001152888">
    <property type="component" value="Unassembled WGS sequence"/>
</dbReference>
<sequence>MSVIHVCAMKRRRHRNYERPEENKRQATFSFTLPNEESKTFYAVFGITSRQIETLAKLKNRGDSVYKDRRGNKQLYRKFTQEDEALVVDHIN</sequence>
<dbReference type="AlphaFoldDB" id="A0A9P0JHM5"/>
<dbReference type="EMBL" id="CAKOFQ010006653">
    <property type="protein sequence ID" value="CAH1954326.1"/>
    <property type="molecule type" value="Genomic_DNA"/>
</dbReference>
<gene>
    <name evidence="1" type="ORF">ACAOBT_LOCUS491</name>
</gene>
<accession>A0A9P0JHM5</accession>
<name>A0A9P0JHM5_ACAOB</name>
<reference evidence="1" key="1">
    <citation type="submission" date="2022-03" db="EMBL/GenBank/DDBJ databases">
        <authorList>
            <person name="Sayadi A."/>
        </authorList>
    </citation>
    <scope>NUCLEOTIDE SEQUENCE</scope>
</reference>